<dbReference type="Proteomes" id="UP000321261">
    <property type="component" value="Unassembled WGS sequence"/>
</dbReference>
<protein>
    <submittedName>
        <fullName evidence="5">Putative DNA-binding transcriptional regulator YafY</fullName>
    </submittedName>
</protein>
<keyword evidence="2 5" id="KW-0238">DNA-binding</keyword>
<dbReference type="InterPro" id="IPR036390">
    <property type="entry name" value="WH_DNA-bd_sf"/>
</dbReference>
<evidence type="ECO:0000256" key="2">
    <source>
        <dbReference type="ARBA" id="ARBA00023125"/>
    </source>
</evidence>
<dbReference type="OrthoDB" id="3483912at2"/>
<dbReference type="Pfam" id="PF25583">
    <property type="entry name" value="WCX"/>
    <property type="match status" value="1"/>
</dbReference>
<accession>A0A561SV74</accession>
<sequence>MLETSARLLRLLSLLQSRREWTGPELAQRLEVSERTVRNDIERLRSLGYPVDANRGAVGGYRLGAGAQLPPLLLDDDEAVATVLGLRAATGLAGVEEVSLRALAKIEQVLPRRLRRRVAALGEYALRVPDDAPPPQVDAEVLTTLAAACRDSERLRFDYRTHGGGDSRRDVEPYRLIAWGRRWYLLAWDVERGDWRTFRADRITPRIPTGPRFTPRPLPADDVTAYLSGRVSAAAWRYRARVVVHAPADEIAARITAAVGHVEARDAGTCVLHTGSDSLDSLAVHLGLLGVDFEVADPPELVEHIALLAGRYTRAARLRETRVKRDQASR</sequence>
<feature type="domain" description="HTH deoR-type" evidence="4">
    <location>
        <begin position="4"/>
        <end position="59"/>
    </location>
</feature>
<dbReference type="InterPro" id="IPR051534">
    <property type="entry name" value="CBASS_pafABC_assoc_protein"/>
</dbReference>
<dbReference type="InterPro" id="IPR013196">
    <property type="entry name" value="HTH_11"/>
</dbReference>
<evidence type="ECO:0000256" key="3">
    <source>
        <dbReference type="ARBA" id="ARBA00023163"/>
    </source>
</evidence>
<organism evidence="5 6">
    <name type="scientific">Pseudonocardia hierapolitana</name>
    <dbReference type="NCBI Taxonomy" id="1128676"/>
    <lineage>
        <taxon>Bacteria</taxon>
        <taxon>Bacillati</taxon>
        <taxon>Actinomycetota</taxon>
        <taxon>Actinomycetes</taxon>
        <taxon>Pseudonocardiales</taxon>
        <taxon>Pseudonocardiaceae</taxon>
        <taxon>Pseudonocardia</taxon>
    </lineage>
</organism>
<dbReference type="GO" id="GO:0003700">
    <property type="term" value="F:DNA-binding transcription factor activity"/>
    <property type="evidence" value="ECO:0007669"/>
    <property type="project" value="InterPro"/>
</dbReference>
<keyword evidence="1" id="KW-0805">Transcription regulation</keyword>
<dbReference type="InterPro" id="IPR026881">
    <property type="entry name" value="WYL_dom"/>
</dbReference>
<dbReference type="PROSITE" id="PS51000">
    <property type="entry name" value="HTH_DEOR_2"/>
    <property type="match status" value="1"/>
</dbReference>
<dbReference type="InterPro" id="IPR018356">
    <property type="entry name" value="Tscrpt_reg_HTH_DeoR_CS"/>
</dbReference>
<dbReference type="InterPro" id="IPR057727">
    <property type="entry name" value="WCX_dom"/>
</dbReference>
<dbReference type="RefSeq" id="WP_147257699.1">
    <property type="nucleotide sequence ID" value="NZ_VIWU01000001.1"/>
</dbReference>
<keyword evidence="6" id="KW-1185">Reference proteome</keyword>
<dbReference type="EMBL" id="VIWU01000001">
    <property type="protein sequence ID" value="TWF78742.1"/>
    <property type="molecule type" value="Genomic_DNA"/>
</dbReference>
<dbReference type="Pfam" id="PF08279">
    <property type="entry name" value="HTH_11"/>
    <property type="match status" value="1"/>
</dbReference>
<dbReference type="Pfam" id="PF13280">
    <property type="entry name" value="WYL"/>
    <property type="match status" value="1"/>
</dbReference>
<evidence type="ECO:0000313" key="6">
    <source>
        <dbReference type="Proteomes" id="UP000321261"/>
    </source>
</evidence>
<dbReference type="AlphaFoldDB" id="A0A561SV74"/>
<dbReference type="GO" id="GO:0003677">
    <property type="term" value="F:DNA binding"/>
    <property type="evidence" value="ECO:0007669"/>
    <property type="project" value="UniProtKB-KW"/>
</dbReference>
<dbReference type="PROSITE" id="PS00894">
    <property type="entry name" value="HTH_DEOR_1"/>
    <property type="match status" value="1"/>
</dbReference>
<dbReference type="PANTHER" id="PTHR34580">
    <property type="match status" value="1"/>
</dbReference>
<gene>
    <name evidence="5" type="ORF">FHX44_114665</name>
</gene>
<reference evidence="5 6" key="1">
    <citation type="submission" date="2019-06" db="EMBL/GenBank/DDBJ databases">
        <title>Sequencing the genomes of 1000 actinobacteria strains.</title>
        <authorList>
            <person name="Klenk H.-P."/>
        </authorList>
    </citation>
    <scope>NUCLEOTIDE SEQUENCE [LARGE SCALE GENOMIC DNA]</scope>
    <source>
        <strain evidence="5 6">DSM 45671</strain>
    </source>
</reference>
<dbReference type="InterPro" id="IPR036388">
    <property type="entry name" value="WH-like_DNA-bd_sf"/>
</dbReference>
<proteinExistence type="predicted"/>
<evidence type="ECO:0000259" key="4">
    <source>
        <dbReference type="PROSITE" id="PS51000"/>
    </source>
</evidence>
<keyword evidence="3" id="KW-0804">Transcription</keyword>
<evidence type="ECO:0000256" key="1">
    <source>
        <dbReference type="ARBA" id="ARBA00023015"/>
    </source>
</evidence>
<name>A0A561SV74_9PSEU</name>
<comment type="caution">
    <text evidence="5">The sequence shown here is derived from an EMBL/GenBank/DDBJ whole genome shotgun (WGS) entry which is preliminary data.</text>
</comment>
<dbReference type="PROSITE" id="PS52050">
    <property type="entry name" value="WYL"/>
    <property type="match status" value="1"/>
</dbReference>
<dbReference type="Gene3D" id="1.10.10.10">
    <property type="entry name" value="Winged helix-like DNA-binding domain superfamily/Winged helix DNA-binding domain"/>
    <property type="match status" value="1"/>
</dbReference>
<dbReference type="PANTHER" id="PTHR34580:SF3">
    <property type="entry name" value="PROTEIN PAFB"/>
    <property type="match status" value="1"/>
</dbReference>
<dbReference type="InterPro" id="IPR001034">
    <property type="entry name" value="DeoR_HTH"/>
</dbReference>
<dbReference type="SUPFAM" id="SSF46785">
    <property type="entry name" value="Winged helix' DNA-binding domain"/>
    <property type="match status" value="1"/>
</dbReference>
<evidence type="ECO:0000313" key="5">
    <source>
        <dbReference type="EMBL" id="TWF78742.1"/>
    </source>
</evidence>